<dbReference type="HOGENOM" id="CLU_1897460_0_0_1"/>
<evidence type="ECO:0000313" key="2">
    <source>
        <dbReference type="Proteomes" id="UP000053989"/>
    </source>
</evidence>
<evidence type="ECO:0000313" key="1">
    <source>
        <dbReference type="EMBL" id="KIM50149.1"/>
    </source>
</evidence>
<reference evidence="2" key="2">
    <citation type="submission" date="2015-01" db="EMBL/GenBank/DDBJ databases">
        <title>Evolutionary Origins and Diversification of the Mycorrhizal Mutualists.</title>
        <authorList>
            <consortium name="DOE Joint Genome Institute"/>
            <consortium name="Mycorrhizal Genomics Consortium"/>
            <person name="Kohler A."/>
            <person name="Kuo A."/>
            <person name="Nagy L.G."/>
            <person name="Floudas D."/>
            <person name="Copeland A."/>
            <person name="Barry K.W."/>
            <person name="Cichocki N."/>
            <person name="Veneault-Fourrey C."/>
            <person name="LaButti K."/>
            <person name="Lindquist E.A."/>
            <person name="Lipzen A."/>
            <person name="Lundell T."/>
            <person name="Morin E."/>
            <person name="Murat C."/>
            <person name="Riley R."/>
            <person name="Ohm R."/>
            <person name="Sun H."/>
            <person name="Tunlid A."/>
            <person name="Henrissat B."/>
            <person name="Grigoriev I.V."/>
            <person name="Hibbett D.S."/>
            <person name="Martin F."/>
        </authorList>
    </citation>
    <scope>NUCLEOTIDE SEQUENCE [LARGE SCALE GENOMIC DNA]</scope>
    <source>
        <strain evidence="2">Foug A</strain>
    </source>
</reference>
<accession>A0A0C3D177</accession>
<reference evidence="1 2" key="1">
    <citation type="submission" date="2014-04" db="EMBL/GenBank/DDBJ databases">
        <authorList>
            <consortium name="DOE Joint Genome Institute"/>
            <person name="Kuo A."/>
            <person name="Kohler A."/>
            <person name="Nagy L.G."/>
            <person name="Floudas D."/>
            <person name="Copeland A."/>
            <person name="Barry K.W."/>
            <person name="Cichocki N."/>
            <person name="Veneault-Fourrey C."/>
            <person name="LaButti K."/>
            <person name="Lindquist E.A."/>
            <person name="Lipzen A."/>
            <person name="Lundell T."/>
            <person name="Morin E."/>
            <person name="Murat C."/>
            <person name="Sun H."/>
            <person name="Tunlid A."/>
            <person name="Henrissat B."/>
            <person name="Grigoriev I.V."/>
            <person name="Hibbett D.S."/>
            <person name="Martin F."/>
            <person name="Nordberg H.P."/>
            <person name="Cantor M.N."/>
            <person name="Hua S.X."/>
        </authorList>
    </citation>
    <scope>NUCLEOTIDE SEQUENCE [LARGE SCALE GENOMIC DNA]</scope>
    <source>
        <strain evidence="1 2">Foug A</strain>
    </source>
</reference>
<dbReference type="AlphaFoldDB" id="A0A0C3D177"/>
<name>A0A0C3D177_9AGAM</name>
<proteinExistence type="predicted"/>
<keyword evidence="2" id="KW-1185">Reference proteome</keyword>
<protein>
    <submittedName>
        <fullName evidence="1">Uncharacterized protein</fullName>
    </submittedName>
</protein>
<dbReference type="InParanoid" id="A0A0C3D177"/>
<sequence>MAERWYMGHGNVGPWNNTEHIAFQVVPSRPAITGHIYYPLAHKEDHQRNLDVLECPYLHDDEVTLLKRFRAQTSQLKLKHLATVHHRVLFDLYFKFPLIPAEPDYVPPPPPPYSRRNRFWLSRLQKSHPRFALY</sequence>
<gene>
    <name evidence="1" type="ORF">SCLCIDRAFT_34603</name>
</gene>
<dbReference type="Proteomes" id="UP000053989">
    <property type="component" value="Unassembled WGS sequence"/>
</dbReference>
<organism evidence="1 2">
    <name type="scientific">Scleroderma citrinum Foug A</name>
    <dbReference type="NCBI Taxonomy" id="1036808"/>
    <lineage>
        <taxon>Eukaryota</taxon>
        <taxon>Fungi</taxon>
        <taxon>Dikarya</taxon>
        <taxon>Basidiomycota</taxon>
        <taxon>Agaricomycotina</taxon>
        <taxon>Agaricomycetes</taxon>
        <taxon>Agaricomycetidae</taxon>
        <taxon>Boletales</taxon>
        <taxon>Sclerodermatineae</taxon>
        <taxon>Sclerodermataceae</taxon>
        <taxon>Scleroderma</taxon>
    </lineage>
</organism>
<dbReference type="EMBL" id="KN822663">
    <property type="protein sequence ID" value="KIM50149.1"/>
    <property type="molecule type" value="Genomic_DNA"/>
</dbReference>